<organism evidence="2 3">
    <name type="scientific">Lachnoanaerobaculum saburreum</name>
    <dbReference type="NCBI Taxonomy" id="467210"/>
    <lineage>
        <taxon>Bacteria</taxon>
        <taxon>Bacillati</taxon>
        <taxon>Bacillota</taxon>
        <taxon>Clostridia</taxon>
        <taxon>Lachnospirales</taxon>
        <taxon>Lachnospiraceae</taxon>
        <taxon>Lachnoanaerobaculum</taxon>
    </lineage>
</organism>
<keyword evidence="3" id="KW-1185">Reference proteome</keyword>
<dbReference type="RefSeq" id="WP_060931002.1">
    <property type="nucleotide sequence ID" value="NZ_KQ959812.1"/>
</dbReference>
<evidence type="ECO:0000313" key="3">
    <source>
        <dbReference type="Proteomes" id="UP000070394"/>
    </source>
</evidence>
<accession>A0A133ZRQ0</accession>
<dbReference type="AlphaFoldDB" id="A0A133ZRQ0"/>
<proteinExistence type="predicted"/>
<keyword evidence="1" id="KW-0812">Transmembrane</keyword>
<protein>
    <submittedName>
        <fullName evidence="2">Uncharacterized protein</fullName>
    </submittedName>
</protein>
<dbReference type="EMBL" id="LSDA01000063">
    <property type="protein sequence ID" value="KXB58147.1"/>
    <property type="molecule type" value="Genomic_DNA"/>
</dbReference>
<dbReference type="Proteomes" id="UP000070394">
    <property type="component" value="Unassembled WGS sequence"/>
</dbReference>
<evidence type="ECO:0000256" key="1">
    <source>
        <dbReference type="SAM" id="Phobius"/>
    </source>
</evidence>
<keyword evidence="1" id="KW-1133">Transmembrane helix</keyword>
<name>A0A133ZRQ0_9FIRM</name>
<gene>
    <name evidence="2" type="ORF">HMPREF1866_01186</name>
</gene>
<comment type="caution">
    <text evidence="2">The sequence shown here is derived from an EMBL/GenBank/DDBJ whole genome shotgun (WGS) entry which is preliminary data.</text>
</comment>
<sequence length="66" mass="7418">METKIKVAQVFGGRRHNTKYTIVDREELEELIDSRAEVEALITIFKKILGYTALVTTGIVLGVILL</sequence>
<evidence type="ECO:0000313" key="2">
    <source>
        <dbReference type="EMBL" id="KXB58147.1"/>
    </source>
</evidence>
<keyword evidence="1" id="KW-0472">Membrane</keyword>
<dbReference type="PATRIC" id="fig|467210.3.peg.1175"/>
<dbReference type="STRING" id="467210.HMPREF1866_01186"/>
<feature type="transmembrane region" description="Helical" evidence="1">
    <location>
        <begin position="48"/>
        <end position="65"/>
    </location>
</feature>
<reference evidence="3" key="1">
    <citation type="submission" date="2016-01" db="EMBL/GenBank/DDBJ databases">
        <authorList>
            <person name="Mitreva M."/>
            <person name="Pepin K.H."/>
            <person name="Mihindukulasuriya K.A."/>
            <person name="Fulton R."/>
            <person name="Fronick C."/>
            <person name="O'Laughlin M."/>
            <person name="Miner T."/>
            <person name="Herter B."/>
            <person name="Rosa B.A."/>
            <person name="Cordes M."/>
            <person name="Tomlinson C."/>
            <person name="Wollam A."/>
            <person name="Palsikar V.B."/>
            <person name="Mardis E.R."/>
            <person name="Wilson R.K."/>
        </authorList>
    </citation>
    <scope>NUCLEOTIDE SEQUENCE [LARGE SCALE GENOMIC DNA]</scope>
    <source>
        <strain evidence="3">DNF00896</strain>
    </source>
</reference>